<sequence length="422" mass="48300">MNLKRFKCAAVALTILLVVQLSVIGGSSVSAKATEQPLPEPEWTFKLPKGYTLSSSYNSVQSANRVFFDVQKKVALSPSKSVFTNFLYGAVDRQKGTHWIYDYSDIKKDKPFSGSEPYYSKDGYSYFYKRNDNGTEYRLTGVDPNGKLKWTKKINNPFHLFVLDSGNILIYYSIYSSTSKTSIRYFEEYTNNGYPVRKLKIDKGLLTTGALQVVSNGFILHTSDQNHTRIYPNLNALKVPLVQYNTNKIEVMPFRGGSFLVYQFSKNEATVIAFTSEGKKKWVRSLHPKDKISITGNNYLIQSNGTVFSLYNKDNQLLGKQQLGNIGDTDWLSRITSSGDITVEKQYQWQERPAIIDENNFKGDSAREDFYVLDPVNLQVKYHLATLWYDIDVGHDYIYAGNGELYLTDRWFRNTLAKYILK</sequence>
<gene>
    <name evidence="2" type="ORF">EC604_03020</name>
</gene>
<evidence type="ECO:0008006" key="4">
    <source>
        <dbReference type="Google" id="ProtNLM"/>
    </source>
</evidence>
<evidence type="ECO:0000313" key="3">
    <source>
        <dbReference type="Proteomes" id="UP000323664"/>
    </source>
</evidence>
<accession>A0A5M9WMK7</accession>
<dbReference type="EMBL" id="RIAS01000001">
    <property type="protein sequence ID" value="KAA8782816.1"/>
    <property type="molecule type" value="Genomic_DNA"/>
</dbReference>
<keyword evidence="1" id="KW-0732">Signal</keyword>
<dbReference type="Proteomes" id="UP000323664">
    <property type="component" value="Unassembled WGS sequence"/>
</dbReference>
<comment type="caution">
    <text evidence="2">The sequence shown here is derived from an EMBL/GenBank/DDBJ whole genome shotgun (WGS) entry which is preliminary data.</text>
</comment>
<name>A0A5M9WMK7_PAEAM</name>
<feature type="signal peptide" evidence="1">
    <location>
        <begin position="1"/>
        <end position="31"/>
    </location>
</feature>
<organism evidence="2 3">
    <name type="scientific">Paenibacillus amylolyticus</name>
    <dbReference type="NCBI Taxonomy" id="1451"/>
    <lineage>
        <taxon>Bacteria</taxon>
        <taxon>Bacillati</taxon>
        <taxon>Bacillota</taxon>
        <taxon>Bacilli</taxon>
        <taxon>Bacillales</taxon>
        <taxon>Paenibacillaceae</taxon>
        <taxon>Paenibacillus</taxon>
    </lineage>
</organism>
<dbReference type="AlphaFoldDB" id="A0A5M9WMK7"/>
<evidence type="ECO:0000313" key="2">
    <source>
        <dbReference type="EMBL" id="KAA8782816.1"/>
    </source>
</evidence>
<evidence type="ECO:0000256" key="1">
    <source>
        <dbReference type="SAM" id="SignalP"/>
    </source>
</evidence>
<proteinExistence type="predicted"/>
<reference evidence="2 3" key="1">
    <citation type="journal article" date="2019" name="J. Ind. Microbiol. Biotechnol.">
        <title>Paenibacillus amylolyticus 27C64 has a diverse set of carbohydrate-active enzymes and complete pectin deconstruction system.</title>
        <authorList>
            <person name="Keggi C."/>
            <person name="Doran-Peterson J."/>
        </authorList>
    </citation>
    <scope>NUCLEOTIDE SEQUENCE [LARGE SCALE GENOMIC DNA]</scope>
    <source>
        <strain evidence="2 3">27C64</strain>
    </source>
</reference>
<feature type="chain" id="PRO_5024375464" description="PQQ-binding-like beta-propeller repeat protein" evidence="1">
    <location>
        <begin position="32"/>
        <end position="422"/>
    </location>
</feature>
<dbReference type="RefSeq" id="WP_123062672.1">
    <property type="nucleotide sequence ID" value="NZ_RIAS01000001.1"/>
</dbReference>
<dbReference type="OrthoDB" id="2654242at2"/>
<protein>
    <recommendedName>
        <fullName evidence="4">PQQ-binding-like beta-propeller repeat protein</fullName>
    </recommendedName>
</protein>